<sequence length="409" mass="45577">MLSENLTVRHIEFNQGSMSSSFNWISVLSHLDTRYGGLSTVVPQLSSLLANTGSFSIGLAAFCNPGEEYTPPGISHLNVSYWPTSRSAWLRDSTIRSRFRNEIKSAEGLHIHGLWEQSTAMACDTARALQIPYVLSAHGMLEPWALSNRKWKKIIYSALFEKANVEGAACLHALTRAEAEDYRRFGSTRPVAVIPNGVFIPEKNSSDLFISKYPALKNKKILLFLGRIHYKKGLDILIESWAELSAKWPEAHLVIAGPDFEETKSKLEARINQLNLVRDVTFTGMLRGDLKWSAMAAADCFVLPSYSEGLSVSILEAMGMGLPVIISNRCNLPEVSQADAGWVIEPRQSALTSALAEWLSNSTERNKEIGNEGSQLVARRYNWSIITQQFTELYQWVQGGPQPRTVDLV</sequence>
<protein>
    <submittedName>
        <fullName evidence="3">Glycosyltransferase involved in cell wall biosynthesis</fullName>
    </submittedName>
</protein>
<evidence type="ECO:0000259" key="2">
    <source>
        <dbReference type="Pfam" id="PF13579"/>
    </source>
</evidence>
<evidence type="ECO:0000259" key="1">
    <source>
        <dbReference type="Pfam" id="PF00534"/>
    </source>
</evidence>
<name>A0A4Q7YMI4_9BACT</name>
<dbReference type="AlphaFoldDB" id="A0A4Q7YMI4"/>
<comment type="caution">
    <text evidence="3">The sequence shown here is derived from an EMBL/GenBank/DDBJ whole genome shotgun (WGS) entry which is preliminary data.</text>
</comment>
<dbReference type="Proteomes" id="UP000292958">
    <property type="component" value="Unassembled WGS sequence"/>
</dbReference>
<evidence type="ECO:0000313" key="3">
    <source>
        <dbReference type="EMBL" id="RZU38962.1"/>
    </source>
</evidence>
<dbReference type="RefSeq" id="WP_242618211.1">
    <property type="nucleotide sequence ID" value="NZ_SHKW01000001.1"/>
</dbReference>
<feature type="domain" description="Glycosyl transferase family 1" evidence="1">
    <location>
        <begin position="212"/>
        <end position="373"/>
    </location>
</feature>
<gene>
    <name evidence="3" type="ORF">BDD14_0277</name>
</gene>
<accession>A0A4Q7YMI4</accession>
<dbReference type="Pfam" id="PF13579">
    <property type="entry name" value="Glyco_trans_4_4"/>
    <property type="match status" value="1"/>
</dbReference>
<dbReference type="SUPFAM" id="SSF53756">
    <property type="entry name" value="UDP-Glycosyltransferase/glycogen phosphorylase"/>
    <property type="match status" value="1"/>
</dbReference>
<keyword evidence="3" id="KW-0808">Transferase</keyword>
<keyword evidence="4" id="KW-1185">Reference proteome</keyword>
<dbReference type="GO" id="GO:0016757">
    <property type="term" value="F:glycosyltransferase activity"/>
    <property type="evidence" value="ECO:0007669"/>
    <property type="project" value="InterPro"/>
</dbReference>
<feature type="domain" description="Glycosyltransferase subfamily 4-like N-terminal" evidence="2">
    <location>
        <begin position="36"/>
        <end position="197"/>
    </location>
</feature>
<dbReference type="PANTHER" id="PTHR45947">
    <property type="entry name" value="SULFOQUINOVOSYL TRANSFERASE SQD2"/>
    <property type="match status" value="1"/>
</dbReference>
<dbReference type="PANTHER" id="PTHR45947:SF15">
    <property type="entry name" value="TEICHURONIC ACID BIOSYNTHESIS GLYCOSYLTRANSFERASE TUAC-RELATED"/>
    <property type="match status" value="1"/>
</dbReference>
<dbReference type="InterPro" id="IPR001296">
    <property type="entry name" value="Glyco_trans_1"/>
</dbReference>
<dbReference type="Gene3D" id="3.40.50.2000">
    <property type="entry name" value="Glycogen Phosphorylase B"/>
    <property type="match status" value="2"/>
</dbReference>
<evidence type="ECO:0000313" key="4">
    <source>
        <dbReference type="Proteomes" id="UP000292958"/>
    </source>
</evidence>
<dbReference type="InterPro" id="IPR028098">
    <property type="entry name" value="Glyco_trans_4-like_N"/>
</dbReference>
<organism evidence="3 4">
    <name type="scientific">Edaphobacter modestus</name>
    <dbReference type="NCBI Taxonomy" id="388466"/>
    <lineage>
        <taxon>Bacteria</taxon>
        <taxon>Pseudomonadati</taxon>
        <taxon>Acidobacteriota</taxon>
        <taxon>Terriglobia</taxon>
        <taxon>Terriglobales</taxon>
        <taxon>Acidobacteriaceae</taxon>
        <taxon>Edaphobacter</taxon>
    </lineage>
</organism>
<dbReference type="Pfam" id="PF00534">
    <property type="entry name" value="Glycos_transf_1"/>
    <property type="match status" value="1"/>
</dbReference>
<dbReference type="EMBL" id="SHKW01000001">
    <property type="protein sequence ID" value="RZU38962.1"/>
    <property type="molecule type" value="Genomic_DNA"/>
</dbReference>
<proteinExistence type="predicted"/>
<dbReference type="InterPro" id="IPR050194">
    <property type="entry name" value="Glycosyltransferase_grp1"/>
</dbReference>
<reference evidence="3 4" key="1">
    <citation type="submission" date="2019-02" db="EMBL/GenBank/DDBJ databases">
        <title>Genomic Encyclopedia of Archaeal and Bacterial Type Strains, Phase II (KMG-II): from individual species to whole genera.</title>
        <authorList>
            <person name="Goeker M."/>
        </authorList>
    </citation>
    <scope>NUCLEOTIDE SEQUENCE [LARGE SCALE GENOMIC DNA]</scope>
    <source>
        <strain evidence="3 4">DSM 18101</strain>
    </source>
</reference>